<protein>
    <submittedName>
        <fullName evidence="1">Uncharacterized protein</fullName>
    </submittedName>
</protein>
<dbReference type="Gene3D" id="3.40.109.10">
    <property type="entry name" value="NADH Oxidase"/>
    <property type="match status" value="1"/>
</dbReference>
<comment type="caution">
    <text evidence="1">The sequence shown here is derived from an EMBL/GenBank/DDBJ whole genome shotgun (WGS) entry which is preliminary data.</text>
</comment>
<accession>A0A4R0IC93</accession>
<dbReference type="InterPro" id="IPR000415">
    <property type="entry name" value="Nitroreductase-like"/>
</dbReference>
<dbReference type="EMBL" id="SJKC01000007">
    <property type="protein sequence ID" value="TCC30753.1"/>
    <property type="molecule type" value="Genomic_DNA"/>
</dbReference>
<evidence type="ECO:0000313" key="2">
    <source>
        <dbReference type="Proteomes" id="UP000294225"/>
    </source>
</evidence>
<organism evidence="1 2">
    <name type="scientific">Kribbella speibonae</name>
    <dbReference type="NCBI Taxonomy" id="1572660"/>
    <lineage>
        <taxon>Bacteria</taxon>
        <taxon>Bacillati</taxon>
        <taxon>Actinomycetota</taxon>
        <taxon>Actinomycetes</taxon>
        <taxon>Propionibacteriales</taxon>
        <taxon>Kribbellaceae</taxon>
        <taxon>Kribbella</taxon>
    </lineage>
</organism>
<name>A0A4R0IC93_9ACTN</name>
<dbReference type="Proteomes" id="UP000294225">
    <property type="component" value="Unassembled WGS sequence"/>
</dbReference>
<dbReference type="RefSeq" id="WP_131499576.1">
    <property type="nucleotide sequence ID" value="NZ_SJKC01000007.1"/>
</dbReference>
<evidence type="ECO:0000313" key="1">
    <source>
        <dbReference type="EMBL" id="TCC30753.1"/>
    </source>
</evidence>
<dbReference type="GO" id="GO:0016491">
    <property type="term" value="F:oxidoreductase activity"/>
    <property type="evidence" value="ECO:0007669"/>
    <property type="project" value="InterPro"/>
</dbReference>
<proteinExistence type="predicted"/>
<reference evidence="1 2" key="1">
    <citation type="submission" date="2019-02" db="EMBL/GenBank/DDBJ databases">
        <title>Kribbella capetownensis sp. nov. and Kribbella speibonae sp. nov., isolated from soil.</title>
        <authorList>
            <person name="Curtis S.M."/>
            <person name="Norton I."/>
            <person name="Everest G.J."/>
            <person name="Meyers P.R."/>
        </authorList>
    </citation>
    <scope>NUCLEOTIDE SEQUENCE [LARGE SCALE GENOMIC DNA]</scope>
    <source>
        <strain evidence="1 2">YM55</strain>
    </source>
</reference>
<dbReference type="AlphaFoldDB" id="A0A4R0IC93"/>
<gene>
    <name evidence="1" type="ORF">E0H92_37160</name>
</gene>
<sequence length="210" mass="22686">MLTDQLTSTALGVLLHAAEAAPGLHVPRPWRIEVDGHLVDFRLDAAASDPVARVQRIATGAAVFNLRCAAASMNFDSWISRFPYPHDPTLAARIVVEPTGLPDQELQELYAAILSRNLTRPATAPDQQVRRVLERAAAIEDAHLTWLPLDALAVVVTHGAEPADQLQAGVALERVLLTATSHDLRADCLNYTLIRFGGAPSHASDQGRSQ</sequence>